<comment type="caution">
    <text evidence="6">The sequence shown here is derived from an EMBL/GenBank/DDBJ whole genome shotgun (WGS) entry which is preliminary data.</text>
</comment>
<protein>
    <submittedName>
        <fullName evidence="6">LysR family transcriptional regulator</fullName>
    </submittedName>
</protein>
<dbReference type="CDD" id="cd05466">
    <property type="entry name" value="PBP2_LTTR_substrate"/>
    <property type="match status" value="1"/>
</dbReference>
<dbReference type="Pfam" id="PF00126">
    <property type="entry name" value="HTH_1"/>
    <property type="match status" value="1"/>
</dbReference>
<keyword evidence="2" id="KW-0805">Transcription regulation</keyword>
<organism evidence="6 7">
    <name type="scientific">Gordoniibacillus kamchatkensis</name>
    <dbReference type="NCBI Taxonomy" id="1590651"/>
    <lineage>
        <taxon>Bacteria</taxon>
        <taxon>Bacillati</taxon>
        <taxon>Bacillota</taxon>
        <taxon>Bacilli</taxon>
        <taxon>Bacillales</taxon>
        <taxon>Paenibacillaceae</taxon>
        <taxon>Gordoniibacillus</taxon>
    </lineage>
</organism>
<dbReference type="InterPro" id="IPR000847">
    <property type="entry name" value="LysR_HTH_N"/>
</dbReference>
<evidence type="ECO:0000256" key="4">
    <source>
        <dbReference type="ARBA" id="ARBA00023163"/>
    </source>
</evidence>
<dbReference type="InterPro" id="IPR036390">
    <property type="entry name" value="WH_DNA-bd_sf"/>
</dbReference>
<dbReference type="PRINTS" id="PR00039">
    <property type="entry name" value="HTHLYSR"/>
</dbReference>
<sequence length="300" mass="34022">MANLELYRAFYWTAREQSLSRAAERLFITQPSVSHAIKQLENELAVTLFHRGAKGVRLTEEGQLLYTQVEQAFYLLEAGERQLAEIKNLMRGELRLGSSDSLCKYYLLPALGRFCNDYPQIRLDLMHGTTPEIIRYVKEGRIDFGIVRLPVQDDAVIVHESIAVQDSFVAGPRFFHLTQAEIPLRELVQYPLILFSKTSSSRKFVHEFALSHGVRIEPEIELASVDLLIEFAKAGLGISFVTKQFVQAELERGTLAEVKLAEPIPPRKIGVAVLKNRRLTPATTTFLRQYLHVEPGEARS</sequence>
<proteinExistence type="inferred from homology"/>
<evidence type="ECO:0000256" key="1">
    <source>
        <dbReference type="ARBA" id="ARBA00009437"/>
    </source>
</evidence>
<evidence type="ECO:0000259" key="5">
    <source>
        <dbReference type="PROSITE" id="PS50931"/>
    </source>
</evidence>
<dbReference type="Gene3D" id="3.40.190.290">
    <property type="match status" value="1"/>
</dbReference>
<dbReference type="PROSITE" id="PS50931">
    <property type="entry name" value="HTH_LYSR"/>
    <property type="match status" value="1"/>
</dbReference>
<dbReference type="Gene3D" id="1.10.10.10">
    <property type="entry name" value="Winged helix-like DNA-binding domain superfamily/Winged helix DNA-binding domain"/>
    <property type="match status" value="1"/>
</dbReference>
<dbReference type="Proteomes" id="UP000031967">
    <property type="component" value="Unassembled WGS sequence"/>
</dbReference>
<dbReference type="EMBL" id="JXAK01000014">
    <property type="protein sequence ID" value="KIL41016.1"/>
    <property type="molecule type" value="Genomic_DNA"/>
</dbReference>
<dbReference type="PANTHER" id="PTHR30126">
    <property type="entry name" value="HTH-TYPE TRANSCRIPTIONAL REGULATOR"/>
    <property type="match status" value="1"/>
</dbReference>
<keyword evidence="7" id="KW-1185">Reference proteome</keyword>
<evidence type="ECO:0000313" key="6">
    <source>
        <dbReference type="EMBL" id="KIL41016.1"/>
    </source>
</evidence>
<keyword evidence="4" id="KW-0804">Transcription</keyword>
<comment type="similarity">
    <text evidence="1">Belongs to the LysR transcriptional regulatory family.</text>
</comment>
<keyword evidence="3" id="KW-0238">DNA-binding</keyword>
<dbReference type="PANTHER" id="PTHR30126:SF64">
    <property type="entry name" value="HTH-TYPE TRANSCRIPTIONAL REGULATOR CITR"/>
    <property type="match status" value="1"/>
</dbReference>
<evidence type="ECO:0000313" key="7">
    <source>
        <dbReference type="Proteomes" id="UP000031967"/>
    </source>
</evidence>
<name>A0ABR5AJ67_9BACL</name>
<reference evidence="6 7" key="1">
    <citation type="submission" date="2014-12" db="EMBL/GenBank/DDBJ databases">
        <title>Draft genome sequence of Paenibacillus kamchatkensis strain B-2647.</title>
        <authorList>
            <person name="Karlyshev A.V."/>
            <person name="Kudryashova E.B."/>
        </authorList>
    </citation>
    <scope>NUCLEOTIDE SEQUENCE [LARGE SCALE GENOMIC DNA]</scope>
    <source>
        <strain evidence="6 7">VKM B-2647</strain>
    </source>
</reference>
<gene>
    <name evidence="6" type="ORF">SD70_10390</name>
</gene>
<dbReference type="InterPro" id="IPR036388">
    <property type="entry name" value="WH-like_DNA-bd_sf"/>
</dbReference>
<evidence type="ECO:0000256" key="3">
    <source>
        <dbReference type="ARBA" id="ARBA00023125"/>
    </source>
</evidence>
<accession>A0ABR5AJ67</accession>
<dbReference type="Pfam" id="PF03466">
    <property type="entry name" value="LysR_substrate"/>
    <property type="match status" value="1"/>
</dbReference>
<dbReference type="SUPFAM" id="SSF53850">
    <property type="entry name" value="Periplasmic binding protein-like II"/>
    <property type="match status" value="1"/>
</dbReference>
<feature type="domain" description="HTH lysR-type" evidence="5">
    <location>
        <begin position="1"/>
        <end position="59"/>
    </location>
</feature>
<dbReference type="InterPro" id="IPR005119">
    <property type="entry name" value="LysR_subst-bd"/>
</dbReference>
<evidence type="ECO:0000256" key="2">
    <source>
        <dbReference type="ARBA" id="ARBA00023015"/>
    </source>
</evidence>
<dbReference type="SUPFAM" id="SSF46785">
    <property type="entry name" value="Winged helix' DNA-binding domain"/>
    <property type="match status" value="1"/>
</dbReference>